<name>A0A7W7FUI9_9PSEU</name>
<evidence type="ECO:0000313" key="2">
    <source>
        <dbReference type="Proteomes" id="UP000533598"/>
    </source>
</evidence>
<organism evidence="1 2">
    <name type="scientific">Crossiella cryophila</name>
    <dbReference type="NCBI Taxonomy" id="43355"/>
    <lineage>
        <taxon>Bacteria</taxon>
        <taxon>Bacillati</taxon>
        <taxon>Actinomycetota</taxon>
        <taxon>Actinomycetes</taxon>
        <taxon>Pseudonocardiales</taxon>
        <taxon>Pseudonocardiaceae</taxon>
        <taxon>Crossiella</taxon>
    </lineage>
</organism>
<dbReference type="RefSeq" id="WP_185001739.1">
    <property type="nucleotide sequence ID" value="NZ_BAAAUI010000022.1"/>
</dbReference>
<dbReference type="Proteomes" id="UP000533598">
    <property type="component" value="Unassembled WGS sequence"/>
</dbReference>
<protein>
    <submittedName>
        <fullName evidence="1">Uncharacterized protein</fullName>
    </submittedName>
</protein>
<sequence length="211" mass="24126">MRPPPKLAPKLILEGTRLTGKTELAFALNEHPRLVGPRKYRYHSPLISAEWCGFTNRPWGHGLINFDESEAALARETYSTWLRMFELQRYYSWLVDRFHLSTAAFQHQAGRPFDFGWIEDRLRPLGFGLVLCLREPSTFPAARAERLEVSGNPAQYDDLSVFLREQEQLRELAARSVLPVLELQVAGRSEAELAEEVADWCAASDLLGLRD</sequence>
<keyword evidence="2" id="KW-1185">Reference proteome</keyword>
<gene>
    <name evidence="1" type="ORF">HNR67_001952</name>
</gene>
<dbReference type="EMBL" id="JACHMH010000001">
    <property type="protein sequence ID" value="MBB4675834.1"/>
    <property type="molecule type" value="Genomic_DNA"/>
</dbReference>
<comment type="caution">
    <text evidence="1">The sequence shown here is derived from an EMBL/GenBank/DDBJ whole genome shotgun (WGS) entry which is preliminary data.</text>
</comment>
<accession>A0A7W7FUI9</accession>
<proteinExistence type="predicted"/>
<evidence type="ECO:0000313" key="1">
    <source>
        <dbReference type="EMBL" id="MBB4675834.1"/>
    </source>
</evidence>
<dbReference type="AlphaFoldDB" id="A0A7W7FUI9"/>
<reference evidence="1 2" key="1">
    <citation type="submission" date="2020-08" db="EMBL/GenBank/DDBJ databases">
        <title>Sequencing the genomes of 1000 actinobacteria strains.</title>
        <authorList>
            <person name="Klenk H.-P."/>
        </authorList>
    </citation>
    <scope>NUCLEOTIDE SEQUENCE [LARGE SCALE GENOMIC DNA]</scope>
    <source>
        <strain evidence="1 2">DSM 44230</strain>
    </source>
</reference>